<accession>A0AA39GBM4</accession>
<dbReference type="Pfam" id="PF09431">
    <property type="entry name" value="SPIN90_LRD"/>
    <property type="match status" value="1"/>
</dbReference>
<evidence type="ECO:0000313" key="4">
    <source>
        <dbReference type="Proteomes" id="UP001175261"/>
    </source>
</evidence>
<evidence type="ECO:0000256" key="1">
    <source>
        <dbReference type="SAM" id="MobiDB-lite"/>
    </source>
</evidence>
<feature type="compositionally biased region" description="Low complexity" evidence="1">
    <location>
        <begin position="438"/>
        <end position="457"/>
    </location>
</feature>
<dbReference type="GO" id="GO:0071933">
    <property type="term" value="F:Arp2/3 complex binding"/>
    <property type="evidence" value="ECO:0007669"/>
    <property type="project" value="TreeGrafter"/>
</dbReference>
<dbReference type="PANTHER" id="PTHR13357">
    <property type="entry name" value="SH3 ADAPTER PROTEIN SPIN90 NCK INTERACTING PROTEIN WITH SH3 DOMAIN"/>
    <property type="match status" value="1"/>
</dbReference>
<dbReference type="Proteomes" id="UP001175261">
    <property type="component" value="Unassembled WGS sequence"/>
</dbReference>
<dbReference type="InterPro" id="IPR016024">
    <property type="entry name" value="ARM-type_fold"/>
</dbReference>
<feature type="region of interest" description="Disordered" evidence="1">
    <location>
        <begin position="412"/>
        <end position="523"/>
    </location>
</feature>
<keyword evidence="4" id="KW-1185">Reference proteome</keyword>
<dbReference type="PANTHER" id="PTHR13357:SF1">
    <property type="entry name" value="NCK-INTERACTING PROTEIN WITH SH3 DOMAIN"/>
    <property type="match status" value="1"/>
</dbReference>
<dbReference type="GO" id="GO:0000147">
    <property type="term" value="P:actin cortical patch assembly"/>
    <property type="evidence" value="ECO:0007669"/>
    <property type="project" value="TreeGrafter"/>
</dbReference>
<gene>
    <name evidence="3" type="ORF">NLU13_8403</name>
</gene>
<reference evidence="3" key="1">
    <citation type="submission" date="2022-10" db="EMBL/GenBank/DDBJ databases">
        <title>Determination and structural analysis of whole genome sequence of Sarocladium strictum F4-1.</title>
        <authorList>
            <person name="Hu L."/>
            <person name="Jiang Y."/>
        </authorList>
    </citation>
    <scope>NUCLEOTIDE SEQUENCE</scope>
    <source>
        <strain evidence="3">F4-1</strain>
    </source>
</reference>
<dbReference type="AlphaFoldDB" id="A0AA39GBM4"/>
<protein>
    <recommendedName>
        <fullName evidence="2">SPIN90/Ldb17 leucine-rich domain-containing protein</fullName>
    </recommendedName>
</protein>
<dbReference type="SUPFAM" id="SSF48371">
    <property type="entry name" value="ARM repeat"/>
    <property type="match status" value="1"/>
</dbReference>
<sequence length="523" mass="58293">MTDHDDDGASQPPPSPDEENQLWADLEACVSAQCESHESIDDALRSWLDLTTRIRCLAHVDSQDEVVTAAQLLEASPLFQTHRSYIRTQIIHSLLQEDETASLHAIACLLLLDGEGDESIFPSMIREACFPRLLELIGERREDDPRVKRLLLQLMYEMSRMERLREDDLELVDDDFIHYLFRIIEGVSNDIGDPYHYPTIRVLLVLNEQYMLASTDTAGEGASSTPSLTNRIVKCLSLHGPAFRTFGENIILLLNRETETSLQLLILKLLYLLFTTKATYEYFYTNDLRVLVDVILRNLMDLPDEKMSLRHTYLRVLYPLLAHTQLNQGPHYKRGDILRVLGLLRGSHNAHFAPADETTLRLVDRVGKVPWLREGERSGGAEVARKFLGISLSRSETASSISVSDIAAVMEKPGVQTPSRNGLVGKESNGIDKDDGDSSAPSSPTSSEAGEALVVEAGGKKKKKVLPVVPKHRHGTPVLQNPEVMVNDTPLKRVPPKAPPPRRWGRRLGSGQALPSEHAGESG</sequence>
<dbReference type="InterPro" id="IPR018556">
    <property type="entry name" value="SPIN90/Ldb17_LRD"/>
</dbReference>
<comment type="caution">
    <text evidence="3">The sequence shown here is derived from an EMBL/GenBank/DDBJ whole genome shotgun (WGS) entry which is preliminary data.</text>
</comment>
<dbReference type="GO" id="GO:0030479">
    <property type="term" value="C:actin cortical patch"/>
    <property type="evidence" value="ECO:0007669"/>
    <property type="project" value="TreeGrafter"/>
</dbReference>
<evidence type="ECO:0000259" key="2">
    <source>
        <dbReference type="Pfam" id="PF09431"/>
    </source>
</evidence>
<evidence type="ECO:0000313" key="3">
    <source>
        <dbReference type="EMBL" id="KAK0384315.1"/>
    </source>
</evidence>
<dbReference type="EMBL" id="JAPDFR010000008">
    <property type="protein sequence ID" value="KAK0384315.1"/>
    <property type="molecule type" value="Genomic_DNA"/>
</dbReference>
<organism evidence="3 4">
    <name type="scientific">Sarocladium strictum</name>
    <name type="common">Black bundle disease fungus</name>
    <name type="synonym">Acremonium strictum</name>
    <dbReference type="NCBI Taxonomy" id="5046"/>
    <lineage>
        <taxon>Eukaryota</taxon>
        <taxon>Fungi</taxon>
        <taxon>Dikarya</taxon>
        <taxon>Ascomycota</taxon>
        <taxon>Pezizomycotina</taxon>
        <taxon>Sordariomycetes</taxon>
        <taxon>Hypocreomycetidae</taxon>
        <taxon>Hypocreales</taxon>
        <taxon>Sarocladiaceae</taxon>
        <taxon>Sarocladium</taxon>
    </lineage>
</organism>
<proteinExistence type="predicted"/>
<feature type="domain" description="SPIN90/Ldb17 leucine-rich" evidence="2">
    <location>
        <begin position="193"/>
        <end position="336"/>
    </location>
</feature>
<dbReference type="InterPro" id="IPR030125">
    <property type="entry name" value="SPIN90/Ldb17"/>
</dbReference>
<dbReference type="GO" id="GO:0006897">
    <property type="term" value="P:endocytosis"/>
    <property type="evidence" value="ECO:0007669"/>
    <property type="project" value="TreeGrafter"/>
</dbReference>
<feature type="compositionally biased region" description="Basic residues" evidence="1">
    <location>
        <begin position="460"/>
        <end position="475"/>
    </location>
</feature>
<dbReference type="GO" id="GO:0051666">
    <property type="term" value="P:actin cortical patch localization"/>
    <property type="evidence" value="ECO:0007669"/>
    <property type="project" value="TreeGrafter"/>
</dbReference>
<name>A0AA39GBM4_SARSR</name>